<dbReference type="PRINTS" id="PR00368">
    <property type="entry name" value="FADPNR"/>
</dbReference>
<keyword evidence="3" id="KW-0274">FAD</keyword>
<feature type="domain" description="FAD-dependent oxidoreductase 2 FAD-binding" evidence="10">
    <location>
        <begin position="49"/>
        <end position="486"/>
    </location>
</feature>
<keyword evidence="9" id="KW-0732">Signal</keyword>
<protein>
    <recommendedName>
        <fullName evidence="6">fumarate reductase (NADH)</fullName>
        <ecNumber evidence="6">1.3.1.6</ecNumber>
    </recommendedName>
    <alternativeName>
        <fullName evidence="7">NADH-dependent fumarate reductase</fullName>
    </alternativeName>
</protein>
<feature type="region of interest" description="Disordered" evidence="8">
    <location>
        <begin position="157"/>
        <end position="179"/>
    </location>
</feature>
<evidence type="ECO:0000256" key="8">
    <source>
        <dbReference type="SAM" id="MobiDB-lite"/>
    </source>
</evidence>
<evidence type="ECO:0000256" key="4">
    <source>
        <dbReference type="ARBA" id="ARBA00023002"/>
    </source>
</evidence>
<dbReference type="InterPro" id="IPR050315">
    <property type="entry name" value="FAD-oxidoreductase_2"/>
</dbReference>
<proteinExistence type="predicted"/>
<evidence type="ECO:0000256" key="1">
    <source>
        <dbReference type="ARBA" id="ARBA00001974"/>
    </source>
</evidence>
<dbReference type="VEuPathDB" id="CryptoDB:Cvel_4349"/>
<dbReference type="InterPro" id="IPR036188">
    <property type="entry name" value="FAD/NAD-bd_sf"/>
</dbReference>
<dbReference type="PANTHER" id="PTHR43400">
    <property type="entry name" value="FUMARATE REDUCTASE"/>
    <property type="match status" value="1"/>
</dbReference>
<name>A0A0G4G8H0_9ALVE</name>
<dbReference type="InterPro" id="IPR010960">
    <property type="entry name" value="Flavocytochrome_c"/>
</dbReference>
<dbReference type="FunFam" id="3.90.700.10:FF:000007">
    <property type="entry name" value="NADH-dependent fumarate reductase"/>
    <property type="match status" value="1"/>
</dbReference>
<dbReference type="SUPFAM" id="SSF56425">
    <property type="entry name" value="Succinate dehydrogenase/fumarate reductase flavoprotein, catalytic domain"/>
    <property type="match status" value="1"/>
</dbReference>
<dbReference type="Pfam" id="PF00890">
    <property type="entry name" value="FAD_binding_2"/>
    <property type="match status" value="1"/>
</dbReference>
<feature type="compositionally biased region" description="Basic and acidic residues" evidence="8">
    <location>
        <begin position="566"/>
        <end position="578"/>
    </location>
</feature>
<evidence type="ECO:0000256" key="5">
    <source>
        <dbReference type="ARBA" id="ARBA00050832"/>
    </source>
</evidence>
<organism evidence="11">
    <name type="scientific">Chromera velia CCMP2878</name>
    <dbReference type="NCBI Taxonomy" id="1169474"/>
    <lineage>
        <taxon>Eukaryota</taxon>
        <taxon>Sar</taxon>
        <taxon>Alveolata</taxon>
        <taxon>Colpodellida</taxon>
        <taxon>Chromeraceae</taxon>
        <taxon>Chromera</taxon>
    </lineage>
</organism>
<dbReference type="SUPFAM" id="SSF51905">
    <property type="entry name" value="FAD/NAD(P)-binding domain"/>
    <property type="match status" value="1"/>
</dbReference>
<evidence type="ECO:0000256" key="7">
    <source>
        <dbReference type="ARBA" id="ARBA00077246"/>
    </source>
</evidence>
<dbReference type="AlphaFoldDB" id="A0A0G4G8H0"/>
<evidence type="ECO:0000256" key="3">
    <source>
        <dbReference type="ARBA" id="ARBA00022827"/>
    </source>
</evidence>
<dbReference type="InterPro" id="IPR027477">
    <property type="entry name" value="Succ_DH/fumarate_Rdtase_cat_sf"/>
</dbReference>
<feature type="region of interest" description="Disordered" evidence="8">
    <location>
        <begin position="558"/>
        <end position="578"/>
    </location>
</feature>
<gene>
    <name evidence="11" type="ORF">Cvel_4349</name>
</gene>
<dbReference type="PhylomeDB" id="A0A0G4G8H0"/>
<reference evidence="11" key="1">
    <citation type="submission" date="2014-11" db="EMBL/GenBank/DDBJ databases">
        <authorList>
            <person name="Otto D Thomas"/>
            <person name="Naeem Raeece"/>
        </authorList>
    </citation>
    <scope>NUCLEOTIDE SEQUENCE</scope>
</reference>
<dbReference type="EMBL" id="CDMZ01000981">
    <property type="protein sequence ID" value="CEM25094.1"/>
    <property type="molecule type" value="Genomic_DNA"/>
</dbReference>
<keyword evidence="2" id="KW-0285">Flavoprotein</keyword>
<dbReference type="Gene3D" id="3.50.50.60">
    <property type="entry name" value="FAD/NAD(P)-binding domain"/>
    <property type="match status" value="1"/>
</dbReference>
<sequence>MLLLHSPCLPFRVARLPRFCVVQLLWFFVFLATMSSVTGERDGNRPFSVIVVGSGLAGLTATIEAEKAGANVILLEKTANTGGNSAKATSGMNATPTRAQLMQHIEDSLHEFEEDVIASGGGFSDPQLVDVLVKSSAYAYNFLETFEGLNLSVVSQCGGHSKPRTHRLPPSPDGKPSPVGWTTVSTLKKFVTSLPAVTLRTNSRVTHLLKDSAGKVGGVGLESGEEVRAGAVVLATGGYSHDRSADSFLSKYAPSVVNLPTTNGNFAEGDGVRLGLGVGAGVVDMDKVQVHPTAFVDPKDPLSSVKFLAPEALRGSGGVLVDSFGERFCNELGRRDEVSEKILSLPGGVAFLLLNDEAADIFGRPNLGFYSFKGFFVEYPDAQSAASALGFPQGSLESTLRRYSESAERGEDSFGKKVFPVKAFDPNKKVMIAKITPAIHYTMGGLKINPFSQVQGENAEPILGLFAAGEVTGGVHGKNRLAGNSLLECVVFGRISGKAAASFSSFLAGIQQADFDFVGGEVAASPCPAPVESLLSVSEEEGTKGVKGMRAEKEALEALHGLSRGTTKEEHEHTTQAQ</sequence>
<comment type="catalytic activity">
    <reaction evidence="5">
        <text>succinate + NAD(+) = fumarate + NADH + H(+)</text>
        <dbReference type="Rhea" id="RHEA:18281"/>
        <dbReference type="ChEBI" id="CHEBI:15378"/>
        <dbReference type="ChEBI" id="CHEBI:29806"/>
        <dbReference type="ChEBI" id="CHEBI:30031"/>
        <dbReference type="ChEBI" id="CHEBI:57540"/>
        <dbReference type="ChEBI" id="CHEBI:57945"/>
        <dbReference type="EC" id="1.3.1.6"/>
    </reaction>
</comment>
<comment type="cofactor">
    <cofactor evidence="1">
        <name>FAD</name>
        <dbReference type="ChEBI" id="CHEBI:57692"/>
    </cofactor>
</comment>
<dbReference type="PANTHER" id="PTHR43400:SF7">
    <property type="entry name" value="FAD-DEPENDENT OXIDOREDUCTASE 2 FAD BINDING DOMAIN-CONTAINING PROTEIN"/>
    <property type="match status" value="1"/>
</dbReference>
<keyword evidence="4" id="KW-0560">Oxidoreductase</keyword>
<feature type="signal peptide" evidence="9">
    <location>
        <begin position="1"/>
        <end position="39"/>
    </location>
</feature>
<feature type="chain" id="PRO_5005189643" description="fumarate reductase (NADH)" evidence="9">
    <location>
        <begin position="40"/>
        <end position="578"/>
    </location>
</feature>
<dbReference type="InterPro" id="IPR003953">
    <property type="entry name" value="FAD-dep_OxRdtase_2_FAD-bd"/>
</dbReference>
<dbReference type="GO" id="GO:0010181">
    <property type="term" value="F:FMN binding"/>
    <property type="evidence" value="ECO:0007669"/>
    <property type="project" value="InterPro"/>
</dbReference>
<dbReference type="GO" id="GO:0016156">
    <property type="term" value="F:fumarate reductase (NADH) activity"/>
    <property type="evidence" value="ECO:0007669"/>
    <property type="project" value="UniProtKB-EC"/>
</dbReference>
<evidence type="ECO:0000313" key="11">
    <source>
        <dbReference type="EMBL" id="CEM25094.1"/>
    </source>
</evidence>
<accession>A0A0G4G8H0</accession>
<evidence type="ECO:0000259" key="10">
    <source>
        <dbReference type="Pfam" id="PF00890"/>
    </source>
</evidence>
<evidence type="ECO:0000256" key="9">
    <source>
        <dbReference type="SAM" id="SignalP"/>
    </source>
</evidence>
<evidence type="ECO:0000256" key="2">
    <source>
        <dbReference type="ARBA" id="ARBA00022630"/>
    </source>
</evidence>
<dbReference type="NCBIfam" id="TIGR01813">
    <property type="entry name" value="flavo_cyto_c"/>
    <property type="match status" value="1"/>
</dbReference>
<dbReference type="EC" id="1.3.1.6" evidence="6"/>
<dbReference type="Gene3D" id="3.90.700.10">
    <property type="entry name" value="Succinate dehydrogenase/fumarate reductase flavoprotein, catalytic domain"/>
    <property type="match status" value="1"/>
</dbReference>
<evidence type="ECO:0000256" key="6">
    <source>
        <dbReference type="ARBA" id="ARBA00067004"/>
    </source>
</evidence>